<evidence type="ECO:0000313" key="14">
    <source>
        <dbReference type="Proteomes" id="UP000887226"/>
    </source>
</evidence>
<evidence type="ECO:0000256" key="8">
    <source>
        <dbReference type="ARBA" id="ARBA00022989"/>
    </source>
</evidence>
<evidence type="ECO:0000256" key="5">
    <source>
        <dbReference type="ARBA" id="ARBA00022792"/>
    </source>
</evidence>
<comment type="subunit">
    <text evidence="12">Component of the PAM complex.</text>
</comment>
<dbReference type="EMBL" id="MU254003">
    <property type="protein sequence ID" value="KAG9243128.1"/>
    <property type="molecule type" value="Genomic_DNA"/>
</dbReference>
<evidence type="ECO:0000256" key="11">
    <source>
        <dbReference type="ARBA" id="ARBA00023136"/>
    </source>
</evidence>
<organism evidence="13 14">
    <name type="scientific">Calycina marina</name>
    <dbReference type="NCBI Taxonomy" id="1763456"/>
    <lineage>
        <taxon>Eukaryota</taxon>
        <taxon>Fungi</taxon>
        <taxon>Dikarya</taxon>
        <taxon>Ascomycota</taxon>
        <taxon>Pezizomycotina</taxon>
        <taxon>Leotiomycetes</taxon>
        <taxon>Helotiales</taxon>
        <taxon>Pezizellaceae</taxon>
        <taxon>Calycina</taxon>
    </lineage>
</organism>
<keyword evidence="8 12" id="KW-1133">Transmembrane helix</keyword>
<feature type="transmembrane region" description="Helical" evidence="12">
    <location>
        <begin position="139"/>
        <end position="164"/>
    </location>
</feature>
<dbReference type="Proteomes" id="UP000887226">
    <property type="component" value="Unassembled WGS sequence"/>
</dbReference>
<dbReference type="Pfam" id="PF08566">
    <property type="entry name" value="Pam17"/>
    <property type="match status" value="1"/>
</dbReference>
<evidence type="ECO:0000256" key="10">
    <source>
        <dbReference type="ARBA" id="ARBA00023128"/>
    </source>
</evidence>
<comment type="subcellular location">
    <subcellularLocation>
        <location evidence="1 12">Mitochondrion inner membrane</location>
        <topology evidence="1 12">Multi-pass membrane protein</topology>
    </subcellularLocation>
</comment>
<keyword evidence="5 12" id="KW-0999">Mitochondrion inner membrane</keyword>
<keyword evidence="4 12" id="KW-0812">Transmembrane</keyword>
<dbReference type="OrthoDB" id="5970083at2759"/>
<evidence type="ECO:0000256" key="2">
    <source>
        <dbReference type="ARBA" id="ARBA00006837"/>
    </source>
</evidence>
<reference evidence="13" key="1">
    <citation type="journal article" date="2021" name="IMA Fungus">
        <title>Genomic characterization of three marine fungi, including Emericellopsis atlantica sp. nov. with signatures of a generalist lifestyle and marine biomass degradation.</title>
        <authorList>
            <person name="Hagestad O.C."/>
            <person name="Hou L."/>
            <person name="Andersen J.H."/>
            <person name="Hansen E.H."/>
            <person name="Altermark B."/>
            <person name="Li C."/>
            <person name="Kuhnert E."/>
            <person name="Cox R.J."/>
            <person name="Crous P.W."/>
            <person name="Spatafora J.W."/>
            <person name="Lail K."/>
            <person name="Amirebrahimi M."/>
            <person name="Lipzen A."/>
            <person name="Pangilinan J."/>
            <person name="Andreopoulos W."/>
            <person name="Hayes R.D."/>
            <person name="Ng V."/>
            <person name="Grigoriev I.V."/>
            <person name="Jackson S.A."/>
            <person name="Sutton T.D.S."/>
            <person name="Dobson A.D.W."/>
            <person name="Rama T."/>
        </authorList>
    </citation>
    <scope>NUCLEOTIDE SEQUENCE</scope>
    <source>
        <strain evidence="13">TRa3180A</strain>
    </source>
</reference>
<feature type="transmembrane region" description="Helical" evidence="12">
    <location>
        <begin position="98"/>
        <end position="119"/>
    </location>
</feature>
<evidence type="ECO:0000256" key="1">
    <source>
        <dbReference type="ARBA" id="ARBA00004448"/>
    </source>
</evidence>
<evidence type="ECO:0000256" key="12">
    <source>
        <dbReference type="RuleBase" id="RU367146"/>
    </source>
</evidence>
<keyword evidence="6 12" id="KW-0653">Protein transport</keyword>
<dbReference type="PANTHER" id="PTHR28021:SF1">
    <property type="entry name" value="PRESEQUENCE TRANSLOCATED-ASSOCIATED MOTOR SUBUNIT PAM17, MITOCHONDRIAL"/>
    <property type="match status" value="1"/>
</dbReference>
<gene>
    <name evidence="13" type="ORF">BJ878DRAFT_481386</name>
</gene>
<evidence type="ECO:0000256" key="3">
    <source>
        <dbReference type="ARBA" id="ARBA00022448"/>
    </source>
</evidence>
<dbReference type="GO" id="GO:0030150">
    <property type="term" value="P:protein import into mitochondrial matrix"/>
    <property type="evidence" value="ECO:0007669"/>
    <property type="project" value="UniProtKB-UniRule"/>
</dbReference>
<proteinExistence type="inferred from homology"/>
<keyword evidence="3 12" id="KW-0813">Transport</keyword>
<name>A0A9P7Z029_9HELO</name>
<keyword evidence="14" id="KW-1185">Reference proteome</keyword>
<dbReference type="PANTHER" id="PTHR28021">
    <property type="entry name" value="PRESEQUENCE TRANSLOCATED-ASSOCIATED MOTOR SUBUNIT PAM17, MITOCHONDRIAL"/>
    <property type="match status" value="1"/>
</dbReference>
<protein>
    <recommendedName>
        <fullName evidence="12">Presequence translocated-associated motor subunit PAM17</fullName>
    </recommendedName>
</protein>
<evidence type="ECO:0000313" key="13">
    <source>
        <dbReference type="EMBL" id="KAG9243128.1"/>
    </source>
</evidence>
<evidence type="ECO:0000256" key="6">
    <source>
        <dbReference type="ARBA" id="ARBA00022927"/>
    </source>
</evidence>
<evidence type="ECO:0000256" key="7">
    <source>
        <dbReference type="ARBA" id="ARBA00022946"/>
    </source>
</evidence>
<dbReference type="GO" id="GO:0001405">
    <property type="term" value="C:PAM complex, Tim23 associated import motor"/>
    <property type="evidence" value="ECO:0007669"/>
    <property type="project" value="UniProtKB-UniRule"/>
</dbReference>
<dbReference type="InterPro" id="IPR013875">
    <property type="entry name" value="Pam17"/>
</dbReference>
<keyword evidence="10 12" id="KW-0496">Mitochondrion</keyword>
<accession>A0A9P7Z029</accession>
<keyword evidence="7" id="KW-0809">Transit peptide</keyword>
<sequence length="233" mass="25514">MICTAPTLRSAAASLRVQPTYFTPCTYTTSSTVRSTDSPSLRRSQLPLTKRNIALQDTRSASTASPSSVDTPSAAAAPATSTVLNWNDFFRLRWQRRFWQLGSSIGTGAGGFVGGAATLSNADVDPFISQIPLDPFVTLGITCFAAGGAGWLLGPILGTAVFSWRIGRSRKQQMGEKEREFYKRVKKYRVDPSGGSVANPVPDYYGEKIASVAGYRQWLKDQRTFNKKRHTYV</sequence>
<evidence type="ECO:0000256" key="4">
    <source>
        <dbReference type="ARBA" id="ARBA00022692"/>
    </source>
</evidence>
<comment type="function">
    <text evidence="12">Component of the PAM complex, a complex required for the translocation of transit peptide-containing proteins from the inner membrane into the mitochondrial matrix in an ATP-dependent manner.</text>
</comment>
<keyword evidence="9 12" id="KW-0811">Translocation</keyword>
<comment type="caution">
    <text evidence="13">The sequence shown here is derived from an EMBL/GenBank/DDBJ whole genome shotgun (WGS) entry which is preliminary data.</text>
</comment>
<evidence type="ECO:0000256" key="9">
    <source>
        <dbReference type="ARBA" id="ARBA00023010"/>
    </source>
</evidence>
<keyword evidence="11 12" id="KW-0472">Membrane</keyword>
<dbReference type="AlphaFoldDB" id="A0A9P7Z029"/>
<comment type="similarity">
    <text evidence="2 12">Belongs to the PAM17 family.</text>
</comment>